<feature type="region of interest" description="Disordered" evidence="1">
    <location>
        <begin position="129"/>
        <end position="162"/>
    </location>
</feature>
<comment type="caution">
    <text evidence="2">The sequence shown here is derived from an EMBL/GenBank/DDBJ whole genome shotgun (WGS) entry which is preliminary data.</text>
</comment>
<evidence type="ECO:0000256" key="1">
    <source>
        <dbReference type="SAM" id="MobiDB-lite"/>
    </source>
</evidence>
<evidence type="ECO:0000313" key="2">
    <source>
        <dbReference type="EMBL" id="KAK8878339.1"/>
    </source>
</evidence>
<gene>
    <name evidence="2" type="ORF">M9Y10_005106</name>
</gene>
<evidence type="ECO:0000313" key="3">
    <source>
        <dbReference type="Proteomes" id="UP001470230"/>
    </source>
</evidence>
<name>A0ABR2JKY5_9EUKA</name>
<reference evidence="2 3" key="1">
    <citation type="submission" date="2024-04" db="EMBL/GenBank/DDBJ databases">
        <title>Tritrichomonas musculus Genome.</title>
        <authorList>
            <person name="Alves-Ferreira E."/>
            <person name="Grigg M."/>
            <person name="Lorenzi H."/>
            <person name="Galac M."/>
        </authorList>
    </citation>
    <scope>NUCLEOTIDE SEQUENCE [LARGE SCALE GENOMIC DNA]</scope>
    <source>
        <strain evidence="2 3">EAF2021</strain>
    </source>
</reference>
<sequence length="226" mass="26057">MFPLLFTLSFSAFGRPNKLKSRLNYIECFNFVKNVEDGITNNLQISELKKNSKEFCNHISNKAKQGFCTSLTTDDQFDKIYELLKNENLSPESVCNKMGYSRSFGGGRVITEEQCTHIIDLLKEDLAEKKSAEDNSDENERDDQKRNGKSRPNSRKMKNKLPLTAKKFTGNKVCKSFSDKDKMTCQVVARIAYRTAYEELTFNESSIRICQKLQDQRKIQLARDET</sequence>
<dbReference type="Gene3D" id="1.10.225.10">
    <property type="entry name" value="Saposin-like"/>
    <property type="match status" value="1"/>
</dbReference>
<dbReference type="EMBL" id="JAPFFF010000011">
    <property type="protein sequence ID" value="KAK8878339.1"/>
    <property type="molecule type" value="Genomic_DNA"/>
</dbReference>
<dbReference type="SUPFAM" id="SSF47862">
    <property type="entry name" value="Saposin"/>
    <property type="match status" value="1"/>
</dbReference>
<feature type="compositionally biased region" description="Basic residues" evidence="1">
    <location>
        <begin position="147"/>
        <end position="159"/>
    </location>
</feature>
<organism evidence="2 3">
    <name type="scientific">Tritrichomonas musculus</name>
    <dbReference type="NCBI Taxonomy" id="1915356"/>
    <lineage>
        <taxon>Eukaryota</taxon>
        <taxon>Metamonada</taxon>
        <taxon>Parabasalia</taxon>
        <taxon>Tritrichomonadida</taxon>
        <taxon>Tritrichomonadidae</taxon>
        <taxon>Tritrichomonas</taxon>
    </lineage>
</organism>
<proteinExistence type="predicted"/>
<keyword evidence="3" id="KW-1185">Reference proteome</keyword>
<dbReference type="Proteomes" id="UP001470230">
    <property type="component" value="Unassembled WGS sequence"/>
</dbReference>
<accession>A0ABR2JKY5</accession>
<dbReference type="InterPro" id="IPR011001">
    <property type="entry name" value="Saposin-like"/>
</dbReference>
<protein>
    <submittedName>
        <fullName evidence="2">Uncharacterized protein</fullName>
    </submittedName>
</protein>